<dbReference type="Pfam" id="PF13913">
    <property type="entry name" value="zf-C2HC_2"/>
    <property type="match status" value="1"/>
</dbReference>
<evidence type="ECO:0000256" key="7">
    <source>
        <dbReference type="SAM" id="MobiDB-lite"/>
    </source>
</evidence>
<evidence type="ECO:0000313" key="10">
    <source>
        <dbReference type="RefSeq" id="XP_014014204.1"/>
    </source>
</evidence>
<proteinExistence type="inferred from homology"/>
<evidence type="ECO:0000256" key="6">
    <source>
        <dbReference type="PROSITE-ProRule" id="PRU01371"/>
    </source>
</evidence>
<dbReference type="PROSITE" id="PS52027">
    <property type="entry name" value="ZF_C2HC_C3H"/>
    <property type="match status" value="1"/>
</dbReference>
<evidence type="ECO:0000259" key="8">
    <source>
        <dbReference type="PROSITE" id="PS52027"/>
    </source>
</evidence>
<keyword evidence="5" id="KW-0175">Coiled coil</keyword>
<keyword evidence="2" id="KW-0479">Metal-binding</keyword>
<organism evidence="9 10">
    <name type="scientific">Salmo salar</name>
    <name type="common">Atlantic salmon</name>
    <dbReference type="NCBI Taxonomy" id="8030"/>
    <lineage>
        <taxon>Eukaryota</taxon>
        <taxon>Metazoa</taxon>
        <taxon>Chordata</taxon>
        <taxon>Craniata</taxon>
        <taxon>Vertebrata</taxon>
        <taxon>Euteleostomi</taxon>
        <taxon>Actinopterygii</taxon>
        <taxon>Neopterygii</taxon>
        <taxon>Teleostei</taxon>
        <taxon>Protacanthopterygii</taxon>
        <taxon>Salmoniformes</taxon>
        <taxon>Salmonidae</taxon>
        <taxon>Salmoninae</taxon>
        <taxon>Salmo</taxon>
    </lineage>
</organism>
<comment type="similarity">
    <text evidence="1">Belongs to the ZC2HC1 family.</text>
</comment>
<dbReference type="KEGG" id="sasa:106579137"/>
<protein>
    <submittedName>
        <fullName evidence="10">Uncharacterized protein isoform X1</fullName>
    </submittedName>
</protein>
<reference evidence="10" key="1">
    <citation type="submission" date="2025-08" db="UniProtKB">
        <authorList>
            <consortium name="RefSeq"/>
        </authorList>
    </citation>
    <scope>IDENTIFICATION</scope>
</reference>
<keyword evidence="4" id="KW-0862">Zinc</keyword>
<dbReference type="PANTHER" id="PTHR14649">
    <property type="entry name" value="ZINC FINGER C2HC DOMAIN-CONTAINING PROTEIN 1C"/>
    <property type="match status" value="1"/>
</dbReference>
<evidence type="ECO:0000256" key="3">
    <source>
        <dbReference type="ARBA" id="ARBA00022771"/>
    </source>
</evidence>
<evidence type="ECO:0000256" key="1">
    <source>
        <dbReference type="ARBA" id="ARBA00010843"/>
    </source>
</evidence>
<dbReference type="Gene3D" id="3.30.160.60">
    <property type="entry name" value="Classic Zinc Finger"/>
    <property type="match status" value="1"/>
</dbReference>
<evidence type="ECO:0000313" key="9">
    <source>
        <dbReference type="Proteomes" id="UP001652741"/>
    </source>
</evidence>
<name>A0A1S3NFH6_SALSA</name>
<sequence>MEPPESYEELLQEYLKLREEKEQMNQVITWMTKRNSQLEDLCSQHGLSTDTSVQQKASFTPHPPSRLPVPPTAGLRMSKVWLENSSKTKMATMIEKLDKVTLNPFQEKKRCEVVEAKQQGGFQQSMSKADCNRKECDICGRRFHPDRLEKHSLICAKVASESKRRGVYDSFKHRYKGTNLDSFIKRSIDP</sequence>
<keyword evidence="9" id="KW-1185">Reference proteome</keyword>
<dbReference type="Proteomes" id="UP001652741">
    <property type="component" value="Chromosome ssa19"/>
</dbReference>
<accession>A0A1S3NFH6</accession>
<feature type="region of interest" description="Disordered" evidence="7">
    <location>
        <begin position="47"/>
        <end position="72"/>
    </location>
</feature>
<gene>
    <name evidence="10" type="primary">LOC106579137</name>
</gene>
<dbReference type="InterPro" id="IPR026104">
    <property type="entry name" value="ZNF_C2HC_dom_1C"/>
</dbReference>
<dbReference type="InterPro" id="IPR049899">
    <property type="entry name" value="Znf_C2HC_C3H"/>
</dbReference>
<dbReference type="AlphaFoldDB" id="A0A1S3NFH6"/>
<feature type="compositionally biased region" description="Pro residues" evidence="7">
    <location>
        <begin position="61"/>
        <end position="71"/>
    </location>
</feature>
<evidence type="ECO:0000256" key="2">
    <source>
        <dbReference type="ARBA" id="ARBA00022723"/>
    </source>
</evidence>
<dbReference type="PANTHER" id="PTHR14649:SF1">
    <property type="entry name" value="ZINC FINGER C2HC DOMAIN-CONTAINING PROTEIN 1C"/>
    <property type="match status" value="1"/>
</dbReference>
<keyword evidence="3 6" id="KW-0863">Zinc-finger</keyword>
<feature type="compositionally biased region" description="Polar residues" evidence="7">
    <location>
        <begin position="47"/>
        <end position="58"/>
    </location>
</feature>
<feature type="domain" description="C2HC/C3H-type" evidence="8">
    <location>
        <begin position="132"/>
        <end position="161"/>
    </location>
</feature>
<evidence type="ECO:0000256" key="5">
    <source>
        <dbReference type="ARBA" id="ARBA00023054"/>
    </source>
</evidence>
<evidence type="ECO:0000256" key="4">
    <source>
        <dbReference type="ARBA" id="ARBA00022833"/>
    </source>
</evidence>
<dbReference type="RefSeq" id="XP_014014204.1">
    <property type="nucleotide sequence ID" value="XM_014158729.2"/>
</dbReference>
<dbReference type="GO" id="GO:0008270">
    <property type="term" value="F:zinc ion binding"/>
    <property type="evidence" value="ECO:0007669"/>
    <property type="project" value="UniProtKB-KW"/>
</dbReference>
<dbReference type="GeneID" id="106579137"/>